<sequence>MTATLRVLIIEDEFLIAMMLEEFLLDLNFEPVGPITRLDEALEAVKSQQFDVALLDVNLGTEVSYPVADLLTARHIPFAFMSGTGRDSFPDQHKSQLNLSKPYTLDDVSNVLAILTGRVQS</sequence>
<keyword evidence="1 2" id="KW-0597">Phosphoprotein</keyword>
<proteinExistence type="predicted"/>
<dbReference type="EMBL" id="JBHSML010000014">
    <property type="protein sequence ID" value="MFC5518807.1"/>
    <property type="molecule type" value="Genomic_DNA"/>
</dbReference>
<gene>
    <name evidence="4" type="ORF">ACFPP9_23735</name>
</gene>
<keyword evidence="5" id="KW-1185">Reference proteome</keyword>
<accession>A0ABW0Q574</accession>
<name>A0ABW0Q574_9HYPH</name>
<evidence type="ECO:0000313" key="4">
    <source>
        <dbReference type="EMBL" id="MFC5518807.1"/>
    </source>
</evidence>
<evidence type="ECO:0000256" key="1">
    <source>
        <dbReference type="ARBA" id="ARBA00022553"/>
    </source>
</evidence>
<dbReference type="InterPro" id="IPR050595">
    <property type="entry name" value="Bact_response_regulator"/>
</dbReference>
<reference evidence="5" key="1">
    <citation type="journal article" date="2019" name="Int. J. Syst. Evol. Microbiol.">
        <title>The Global Catalogue of Microorganisms (GCM) 10K type strain sequencing project: providing services to taxonomists for standard genome sequencing and annotation.</title>
        <authorList>
            <consortium name="The Broad Institute Genomics Platform"/>
            <consortium name="The Broad Institute Genome Sequencing Center for Infectious Disease"/>
            <person name="Wu L."/>
            <person name="Ma J."/>
        </authorList>
    </citation>
    <scope>NUCLEOTIDE SEQUENCE [LARGE SCALE GENOMIC DNA]</scope>
    <source>
        <strain evidence="5">KACC 12633</strain>
    </source>
</reference>
<dbReference type="PANTHER" id="PTHR44591:SF24">
    <property type="entry name" value="PROTEIN-GLUTAMATE METHYLESTERASE_PROTEIN-GLUTAMINE GLUTAMINASE 1"/>
    <property type="match status" value="1"/>
</dbReference>
<dbReference type="PANTHER" id="PTHR44591">
    <property type="entry name" value="STRESS RESPONSE REGULATOR PROTEIN 1"/>
    <property type="match status" value="1"/>
</dbReference>
<dbReference type="PROSITE" id="PS50110">
    <property type="entry name" value="RESPONSE_REGULATORY"/>
    <property type="match status" value="1"/>
</dbReference>
<evidence type="ECO:0000259" key="3">
    <source>
        <dbReference type="PROSITE" id="PS50110"/>
    </source>
</evidence>
<feature type="domain" description="Response regulatory" evidence="3">
    <location>
        <begin position="6"/>
        <end position="116"/>
    </location>
</feature>
<dbReference type="Gene3D" id="3.40.50.2300">
    <property type="match status" value="1"/>
</dbReference>
<feature type="modified residue" description="4-aspartylphosphate" evidence="2">
    <location>
        <position position="56"/>
    </location>
</feature>
<dbReference type="Proteomes" id="UP001596150">
    <property type="component" value="Unassembled WGS sequence"/>
</dbReference>
<dbReference type="InterPro" id="IPR011006">
    <property type="entry name" value="CheY-like_superfamily"/>
</dbReference>
<dbReference type="Pfam" id="PF00072">
    <property type="entry name" value="Response_reg"/>
    <property type="match status" value="1"/>
</dbReference>
<evidence type="ECO:0000256" key="2">
    <source>
        <dbReference type="PROSITE-ProRule" id="PRU00169"/>
    </source>
</evidence>
<dbReference type="RefSeq" id="WP_266344432.1">
    <property type="nucleotide sequence ID" value="NZ_JAPKNH010000005.1"/>
</dbReference>
<evidence type="ECO:0000313" key="5">
    <source>
        <dbReference type="Proteomes" id="UP001596150"/>
    </source>
</evidence>
<protein>
    <submittedName>
        <fullName evidence="4">Response regulator</fullName>
    </submittedName>
</protein>
<organism evidence="4 5">
    <name type="scientific">Kaistia terrae</name>
    <dbReference type="NCBI Taxonomy" id="537017"/>
    <lineage>
        <taxon>Bacteria</taxon>
        <taxon>Pseudomonadati</taxon>
        <taxon>Pseudomonadota</taxon>
        <taxon>Alphaproteobacteria</taxon>
        <taxon>Hyphomicrobiales</taxon>
        <taxon>Kaistiaceae</taxon>
        <taxon>Kaistia</taxon>
    </lineage>
</organism>
<dbReference type="InterPro" id="IPR001789">
    <property type="entry name" value="Sig_transdc_resp-reg_receiver"/>
</dbReference>
<comment type="caution">
    <text evidence="4">The sequence shown here is derived from an EMBL/GenBank/DDBJ whole genome shotgun (WGS) entry which is preliminary data.</text>
</comment>
<dbReference type="SUPFAM" id="SSF52172">
    <property type="entry name" value="CheY-like"/>
    <property type="match status" value="1"/>
</dbReference>
<dbReference type="SMART" id="SM00448">
    <property type="entry name" value="REC"/>
    <property type="match status" value="1"/>
</dbReference>